<keyword evidence="2" id="KW-0963">Cytoplasm</keyword>
<dbReference type="GO" id="GO:0031122">
    <property type="term" value="P:cytoplasmic microtubule organization"/>
    <property type="evidence" value="ECO:0007669"/>
    <property type="project" value="TreeGrafter"/>
</dbReference>
<evidence type="ECO:0000256" key="4">
    <source>
        <dbReference type="ARBA" id="ARBA00023212"/>
    </source>
</evidence>
<dbReference type="InterPro" id="IPR041470">
    <property type="entry name" value="GCP_N"/>
</dbReference>
<comment type="caution">
    <text evidence="7">The sequence shown here is derived from an EMBL/GenBank/DDBJ whole genome shotgun (WGS) entry which is preliminary data.</text>
</comment>
<keyword evidence="8" id="KW-1185">Reference proteome</keyword>
<dbReference type="GO" id="GO:0051321">
    <property type="term" value="P:meiotic cell cycle"/>
    <property type="evidence" value="ECO:0007669"/>
    <property type="project" value="TreeGrafter"/>
</dbReference>
<proteinExistence type="predicted"/>
<dbReference type="GO" id="GO:0005874">
    <property type="term" value="C:microtubule"/>
    <property type="evidence" value="ECO:0007669"/>
    <property type="project" value="UniProtKB-KW"/>
</dbReference>
<dbReference type="GO" id="GO:0051225">
    <property type="term" value="P:spindle assembly"/>
    <property type="evidence" value="ECO:0007669"/>
    <property type="project" value="TreeGrafter"/>
</dbReference>
<evidence type="ECO:0000256" key="5">
    <source>
        <dbReference type="SAM" id="MobiDB-lite"/>
    </source>
</evidence>
<feature type="compositionally biased region" description="Basic and acidic residues" evidence="5">
    <location>
        <begin position="415"/>
        <end position="424"/>
    </location>
</feature>
<dbReference type="PANTHER" id="PTHR19302">
    <property type="entry name" value="GAMMA TUBULIN COMPLEX PROTEIN"/>
    <property type="match status" value="1"/>
</dbReference>
<comment type="subcellular location">
    <subcellularLocation>
        <location evidence="1">Cytoplasm</location>
        <location evidence="1">Cytoskeleton</location>
    </subcellularLocation>
</comment>
<evidence type="ECO:0000259" key="6">
    <source>
        <dbReference type="Pfam" id="PF17681"/>
    </source>
</evidence>
<dbReference type="GO" id="GO:0044732">
    <property type="term" value="C:mitotic spindle pole body"/>
    <property type="evidence" value="ECO:0007669"/>
    <property type="project" value="TreeGrafter"/>
</dbReference>
<dbReference type="GO" id="GO:0051011">
    <property type="term" value="F:microtubule minus-end binding"/>
    <property type="evidence" value="ECO:0007669"/>
    <property type="project" value="TreeGrafter"/>
</dbReference>
<dbReference type="PANTHER" id="PTHR19302:SF14">
    <property type="entry name" value="GAMMA-TUBULIN COMPLEX COMPONENT 3"/>
    <property type="match status" value="1"/>
</dbReference>
<dbReference type="GO" id="GO:0000930">
    <property type="term" value="C:gamma-tubulin complex"/>
    <property type="evidence" value="ECO:0007669"/>
    <property type="project" value="TreeGrafter"/>
</dbReference>
<feature type="region of interest" description="Disordered" evidence="5">
    <location>
        <begin position="68"/>
        <end position="93"/>
    </location>
</feature>
<dbReference type="GO" id="GO:0007020">
    <property type="term" value="P:microtubule nucleation"/>
    <property type="evidence" value="ECO:0007669"/>
    <property type="project" value="InterPro"/>
</dbReference>
<dbReference type="GO" id="GO:0000278">
    <property type="term" value="P:mitotic cell cycle"/>
    <property type="evidence" value="ECO:0007669"/>
    <property type="project" value="TreeGrafter"/>
</dbReference>
<dbReference type="AlphaFoldDB" id="A0A9P7CYN3"/>
<dbReference type="Pfam" id="PF17681">
    <property type="entry name" value="GCP_N_terminal"/>
    <property type="match status" value="2"/>
</dbReference>
<keyword evidence="4" id="KW-0206">Cytoskeleton</keyword>
<gene>
    <name evidence="7" type="ORF">EV702DRAFT_1250785</name>
</gene>
<dbReference type="GO" id="GO:0043015">
    <property type="term" value="F:gamma-tubulin binding"/>
    <property type="evidence" value="ECO:0007669"/>
    <property type="project" value="InterPro"/>
</dbReference>
<dbReference type="Proteomes" id="UP000714275">
    <property type="component" value="Unassembled WGS sequence"/>
</dbReference>
<evidence type="ECO:0000313" key="7">
    <source>
        <dbReference type="EMBL" id="KAG1769685.1"/>
    </source>
</evidence>
<evidence type="ECO:0000256" key="3">
    <source>
        <dbReference type="ARBA" id="ARBA00022701"/>
    </source>
</evidence>
<organism evidence="7 8">
    <name type="scientific">Suillus placidus</name>
    <dbReference type="NCBI Taxonomy" id="48579"/>
    <lineage>
        <taxon>Eukaryota</taxon>
        <taxon>Fungi</taxon>
        <taxon>Dikarya</taxon>
        <taxon>Basidiomycota</taxon>
        <taxon>Agaricomycotina</taxon>
        <taxon>Agaricomycetes</taxon>
        <taxon>Agaricomycetidae</taxon>
        <taxon>Boletales</taxon>
        <taxon>Suillineae</taxon>
        <taxon>Suillaceae</taxon>
        <taxon>Suillus</taxon>
    </lineage>
</organism>
<feature type="domain" description="Gamma tubulin complex component protein N-terminal" evidence="6">
    <location>
        <begin position="99"/>
        <end position="171"/>
    </location>
</feature>
<dbReference type="GO" id="GO:0000922">
    <property type="term" value="C:spindle pole"/>
    <property type="evidence" value="ECO:0007669"/>
    <property type="project" value="InterPro"/>
</dbReference>
<protein>
    <submittedName>
        <fullName evidence="7">Spc98 family-domain-containing protein</fullName>
    </submittedName>
</protein>
<dbReference type="EMBL" id="JABBWD010000070">
    <property type="protein sequence ID" value="KAG1769685.1"/>
    <property type="molecule type" value="Genomic_DNA"/>
</dbReference>
<dbReference type="InterPro" id="IPR007259">
    <property type="entry name" value="GCP"/>
</dbReference>
<feature type="region of interest" description="Disordered" evidence="5">
    <location>
        <begin position="410"/>
        <end position="443"/>
    </location>
</feature>
<evidence type="ECO:0000256" key="1">
    <source>
        <dbReference type="ARBA" id="ARBA00004245"/>
    </source>
</evidence>
<reference evidence="7" key="1">
    <citation type="journal article" date="2020" name="New Phytol.">
        <title>Comparative genomics reveals dynamic genome evolution in host specialist ectomycorrhizal fungi.</title>
        <authorList>
            <person name="Lofgren L.A."/>
            <person name="Nguyen N.H."/>
            <person name="Vilgalys R."/>
            <person name="Ruytinx J."/>
            <person name="Liao H.L."/>
            <person name="Branco S."/>
            <person name="Kuo A."/>
            <person name="LaButti K."/>
            <person name="Lipzen A."/>
            <person name="Andreopoulos W."/>
            <person name="Pangilinan J."/>
            <person name="Riley R."/>
            <person name="Hundley H."/>
            <person name="Na H."/>
            <person name="Barry K."/>
            <person name="Grigoriev I.V."/>
            <person name="Stajich J.E."/>
            <person name="Kennedy P.G."/>
        </authorList>
    </citation>
    <scope>NUCLEOTIDE SEQUENCE</scope>
    <source>
        <strain evidence="7">DOB743</strain>
    </source>
</reference>
<sequence>MSFTRSEVILALHENVTGHLAAQIKRHPLQPQFPSNASLKFTNLLSRLSDQPVLSRKPRSLHLLHSLASSPRQPTSSPFLASLQAPLRPSTTQDRPSMLLTEYYRLIAVLESQMGNAPNSAPGSQSDPVGEETDLALRRLDVWITEWRLHMRMMSVCVKGARGAQGGALVNPYPFVSTSFFNTLHKWLFSGELYDPHSEFFVSINPSLAHLQGLHPSSLAGGIDAFGEDSVSADRSEGGGGLRVWETKYHFRKEMLPMFVGENFGRKIFSTGKSLSFIRYSCHDSDWVATRKKISNTGAILKYSDIADWNAASTAHTTPPLLACLRSSQRNCASSITSPRSSTTSCCRGCQLVTVSVRWSKRHEAYLGPISWTFGIDDRRPAGFRVYRTGLRSMKLLPLTGAAKGLFTNTATKAAEPKGKRKVDGPAGHSSPAKRGAGQSKAA</sequence>
<feature type="domain" description="Gamma tubulin complex component protein N-terminal" evidence="6">
    <location>
        <begin position="176"/>
        <end position="316"/>
    </location>
</feature>
<dbReference type="OrthoDB" id="5860513at2759"/>
<name>A0A9P7CYN3_9AGAM</name>
<evidence type="ECO:0000313" key="8">
    <source>
        <dbReference type="Proteomes" id="UP000714275"/>
    </source>
</evidence>
<accession>A0A9P7CYN3</accession>
<evidence type="ECO:0000256" key="2">
    <source>
        <dbReference type="ARBA" id="ARBA00022490"/>
    </source>
</evidence>
<keyword evidence="3" id="KW-0493">Microtubule</keyword>